<evidence type="ECO:0000256" key="5">
    <source>
        <dbReference type="ARBA" id="ARBA00023125"/>
    </source>
</evidence>
<reference evidence="10 11" key="1">
    <citation type="submission" date="2019-07" db="EMBL/GenBank/DDBJ databases">
        <title>Chromosome genome assembly for large yellow croaker.</title>
        <authorList>
            <person name="Xiao S."/>
        </authorList>
    </citation>
    <scope>NUCLEOTIDE SEQUENCE [LARGE SCALE GENOMIC DNA]</scope>
    <source>
        <strain evidence="10">JMULYC20181020</strain>
        <tissue evidence="10">Muscle</tissue>
    </source>
</reference>
<proteinExistence type="predicted"/>
<dbReference type="GO" id="GO:0000978">
    <property type="term" value="F:RNA polymerase II cis-regulatory region sequence-specific DNA binding"/>
    <property type="evidence" value="ECO:0007669"/>
    <property type="project" value="TreeGrafter"/>
</dbReference>
<evidence type="ECO:0000256" key="6">
    <source>
        <dbReference type="ARBA" id="ARBA00023163"/>
    </source>
</evidence>
<dbReference type="AlphaFoldDB" id="A0A6G0IEV9"/>
<evidence type="ECO:0000256" key="1">
    <source>
        <dbReference type="ARBA" id="ARBA00004123"/>
    </source>
</evidence>
<dbReference type="GO" id="GO:0005634">
    <property type="term" value="C:nucleus"/>
    <property type="evidence" value="ECO:0007669"/>
    <property type="project" value="UniProtKB-SubCell"/>
</dbReference>
<evidence type="ECO:0000256" key="7">
    <source>
        <dbReference type="ARBA" id="ARBA00023242"/>
    </source>
</evidence>
<gene>
    <name evidence="10" type="ORF">D5F01_LYC11433</name>
</gene>
<dbReference type="SMART" id="SM00351">
    <property type="entry name" value="PAX"/>
    <property type="match status" value="1"/>
</dbReference>
<comment type="caution">
    <text evidence="10">The sequence shown here is derived from an EMBL/GenBank/DDBJ whole genome shotgun (WGS) entry which is preliminary data.</text>
</comment>
<sequence length="312" mass="33370">MEQTYGEVNQLGGVFVNGRPLPNAIRLRIVELAQLGIRPCDISRQLRVSHGCVSKILARYNETGSILPGAIGGSKPRVTTPNVPNQYESSKQASAQAGLSYNHIYPYSYPNTMSPTGTKMGSPPGVPVTAGHMSISRAWPSAHTVSNILGIRAFMDPAAIAGTDGYPPKMEEWSSVNRAAFPAAHAVNGIDKSAIDADIKYAQPSSTLSSYVSACAYSPTNQYGVYSGPAGGYVAPGHHHWQPQSPALSHPGSGMSMHAGEIHSPMTFKHQAREGDRKPPSPLSKQQQQQQQQQQHEDLNSVHGPSHLTSSS</sequence>
<keyword evidence="4" id="KW-0805">Transcription regulation</keyword>
<keyword evidence="5" id="KW-0238">DNA-binding</keyword>
<name>A0A6G0IEV9_LARCR</name>
<evidence type="ECO:0000313" key="11">
    <source>
        <dbReference type="Proteomes" id="UP000424527"/>
    </source>
</evidence>
<dbReference type="InterPro" id="IPR043182">
    <property type="entry name" value="PAIRED_DNA-bd_dom"/>
</dbReference>
<dbReference type="InterPro" id="IPR036388">
    <property type="entry name" value="WH-like_DNA-bd_sf"/>
</dbReference>
<dbReference type="GO" id="GO:0000981">
    <property type="term" value="F:DNA-binding transcription factor activity, RNA polymerase II-specific"/>
    <property type="evidence" value="ECO:0007669"/>
    <property type="project" value="TreeGrafter"/>
</dbReference>
<dbReference type="PRINTS" id="PR00027">
    <property type="entry name" value="PAIREDBOX"/>
</dbReference>
<accession>A0A6G0IEV9</accession>
<keyword evidence="6" id="KW-0804">Transcription</keyword>
<dbReference type="SUPFAM" id="SSF46689">
    <property type="entry name" value="Homeodomain-like"/>
    <property type="match status" value="1"/>
</dbReference>
<dbReference type="Pfam" id="PF00292">
    <property type="entry name" value="PAX"/>
    <property type="match status" value="1"/>
</dbReference>
<dbReference type="InterPro" id="IPR001523">
    <property type="entry name" value="Paired_dom"/>
</dbReference>
<evidence type="ECO:0000256" key="4">
    <source>
        <dbReference type="ARBA" id="ARBA00023015"/>
    </source>
</evidence>
<dbReference type="PANTHER" id="PTHR45636:SF15">
    <property type="entry name" value="PAIRED BOX PROTEIN PAX-1"/>
    <property type="match status" value="1"/>
</dbReference>
<dbReference type="Proteomes" id="UP000424527">
    <property type="component" value="Unassembled WGS sequence"/>
</dbReference>
<evidence type="ECO:0000256" key="8">
    <source>
        <dbReference type="SAM" id="MobiDB-lite"/>
    </source>
</evidence>
<evidence type="ECO:0000256" key="3">
    <source>
        <dbReference type="ARBA" id="ARBA00022724"/>
    </source>
</evidence>
<keyword evidence="7" id="KW-0539">Nucleus</keyword>
<dbReference type="PANTHER" id="PTHR45636">
    <property type="entry name" value="PAIRED BOX PROTEIN PAX-6-RELATED-RELATED"/>
    <property type="match status" value="1"/>
</dbReference>
<keyword evidence="2" id="KW-0217">Developmental protein</keyword>
<dbReference type="PROSITE" id="PS00034">
    <property type="entry name" value="PAIRED_1"/>
    <property type="match status" value="1"/>
</dbReference>
<evidence type="ECO:0000313" key="10">
    <source>
        <dbReference type="EMBL" id="KAE8289726.1"/>
    </source>
</evidence>
<dbReference type="InterPro" id="IPR009057">
    <property type="entry name" value="Homeodomain-like_sf"/>
</dbReference>
<keyword evidence="3" id="KW-0563">Paired box</keyword>
<evidence type="ECO:0000256" key="2">
    <source>
        <dbReference type="ARBA" id="ARBA00022473"/>
    </source>
</evidence>
<dbReference type="Gene3D" id="1.10.10.10">
    <property type="entry name" value="Winged helix-like DNA-binding domain superfamily/Winged helix DNA-binding domain"/>
    <property type="match status" value="1"/>
</dbReference>
<comment type="subcellular location">
    <subcellularLocation>
        <location evidence="1">Nucleus</location>
    </subcellularLocation>
</comment>
<dbReference type="EMBL" id="REGW02000011">
    <property type="protein sequence ID" value="KAE8289726.1"/>
    <property type="molecule type" value="Genomic_DNA"/>
</dbReference>
<keyword evidence="11" id="KW-1185">Reference proteome</keyword>
<protein>
    <submittedName>
        <fullName evidence="10">Paired box protein Pax-1 HuP48</fullName>
    </submittedName>
</protein>
<dbReference type="PROSITE" id="PS51057">
    <property type="entry name" value="PAIRED_2"/>
    <property type="match status" value="1"/>
</dbReference>
<dbReference type="InterPro" id="IPR043565">
    <property type="entry name" value="PAX_fam"/>
</dbReference>
<organism evidence="10 11">
    <name type="scientific">Larimichthys crocea</name>
    <name type="common">Large yellow croaker</name>
    <name type="synonym">Pseudosciaena crocea</name>
    <dbReference type="NCBI Taxonomy" id="215358"/>
    <lineage>
        <taxon>Eukaryota</taxon>
        <taxon>Metazoa</taxon>
        <taxon>Chordata</taxon>
        <taxon>Craniata</taxon>
        <taxon>Vertebrata</taxon>
        <taxon>Euteleostomi</taxon>
        <taxon>Actinopterygii</taxon>
        <taxon>Neopterygii</taxon>
        <taxon>Teleostei</taxon>
        <taxon>Neoteleostei</taxon>
        <taxon>Acanthomorphata</taxon>
        <taxon>Eupercaria</taxon>
        <taxon>Sciaenidae</taxon>
        <taxon>Larimichthys</taxon>
    </lineage>
</organism>
<dbReference type="FunFam" id="1.10.10.10:FF:000084">
    <property type="entry name" value="paired box protein Pax-9"/>
    <property type="match status" value="1"/>
</dbReference>
<feature type="domain" description="Paired" evidence="9">
    <location>
        <begin position="4"/>
        <end position="152"/>
    </location>
</feature>
<feature type="region of interest" description="Disordered" evidence="8">
    <location>
        <begin position="237"/>
        <end position="312"/>
    </location>
</feature>
<evidence type="ECO:0000259" key="9">
    <source>
        <dbReference type="PROSITE" id="PS51057"/>
    </source>
</evidence>